<gene>
    <name evidence="2" type="ORF">QQ008_06370</name>
</gene>
<dbReference type="RefSeq" id="WP_346751004.1">
    <property type="nucleotide sequence ID" value="NZ_JAUJEA010000002.1"/>
</dbReference>
<dbReference type="Pfam" id="PF13715">
    <property type="entry name" value="CarbopepD_reg_2"/>
    <property type="match status" value="1"/>
</dbReference>
<proteinExistence type="predicted"/>
<dbReference type="Gene3D" id="2.60.40.1730">
    <property type="entry name" value="tricorn interacting facor f3 domain"/>
    <property type="match status" value="1"/>
</dbReference>
<dbReference type="Pfam" id="PF01433">
    <property type="entry name" value="Peptidase_M1"/>
    <property type="match status" value="1"/>
</dbReference>
<comment type="caution">
    <text evidence="2">The sequence shown here is derived from an EMBL/GenBank/DDBJ whole genome shotgun (WGS) entry which is preliminary data.</text>
</comment>
<sequence length="964" mass="111936">MIYKFPIFIFLFLHLLNAQGQSIRISGKIIDKQTLEGIPFAHISIETTPIGAISDLYGDFILDYPKHLQSGVISISCLGYKTVKVSLSSISGLPLEISLQQNTVELQEVVVKPEDPLNLLKEAIRKIPENYDTSSTVLSGNYKMSSLLEDKNIRYTEAFIDIFKRPYQTYSEDNNFLGDSIHLREARIKRNEIEDWKLRVMLPWEKSLYMLENRDIVKEFGSKKNAFQRFIKSYLFDIEKMLMINGRHTYMISLKPKKNKKNTYWNGHIYLDEETKAFVKFDLVSTPKMFKKLRADIGYIIISKLYKVKYKQGEWKESVSYQLIGDKWHFKEVNSSKQFLVSSKKREMDLAPVNVNLHYRTNDVKSNIAFSDTVDFLNPKEPEWMAEKSMVDKYRASFWSKLDKERGVMPSGAFITKNDRKAIEKKTYTFSRLDTLQGKLTPLRTCFDVGFYHLTVEVLPQEEIIKGSSLIRFKVIDATDRIQIDLYSGMSVDSIIYQGKAISFKREFNAIYINFPEILPKGTIDEVIVYFSGRPVDLNPEIPMYGSFLWAEDENGNPWLQAICQGYGASGWWPNKDHLSDEPDSAAISVITPSDLDVVANGRLQRKIQLENGKTRFDWFVSYPINNYNLTLNVGKYAHFKDKYVNGQDTIDLDYHVMPYNLENARKKVEMVKPMFKTYEKFFGKYPFSHDGFKLVETPYAMEHQSCVSVGAEYFGASSNLDFENAKPDLENGVIDAGIVLHETAHEWWGNSVSCTDNAELWIHEAFATYAEALYIEDHYGYEDSQVYLNSMKKEVKNQAPIIGKFDVNHIHYDIGDMYFKGALMLNTLRHMINNDSLWFSLLKGIQSEFKYKSATTTQIVQFINQKTRTDYTPFFDEYLKFPKIPKLELVFEKKKRKTYLHHRWVSNVESFKMPVKYTISDKGTGYLFPTSNWQKTEFADLNKGDFNVNSDQLYIHVEMKDSK</sequence>
<dbReference type="InterPro" id="IPR014782">
    <property type="entry name" value="Peptidase_M1_dom"/>
</dbReference>
<dbReference type="EMBL" id="JAUJEA010000002">
    <property type="protein sequence ID" value="MDN5200974.1"/>
    <property type="molecule type" value="Genomic_DNA"/>
</dbReference>
<keyword evidence="2" id="KW-0645">Protease</keyword>
<dbReference type="PANTHER" id="PTHR11533:SF174">
    <property type="entry name" value="PUROMYCIN-SENSITIVE AMINOPEPTIDASE-RELATED"/>
    <property type="match status" value="1"/>
</dbReference>
<name>A0ABT8KJU1_9BACT</name>
<dbReference type="InterPro" id="IPR042097">
    <property type="entry name" value="Aminopeptidase_N-like_N_sf"/>
</dbReference>
<evidence type="ECO:0000313" key="3">
    <source>
        <dbReference type="Proteomes" id="UP001172082"/>
    </source>
</evidence>
<feature type="domain" description="Peptidase M1 membrane alanine aminopeptidase" evidence="1">
    <location>
        <begin position="670"/>
        <end position="879"/>
    </location>
</feature>
<organism evidence="2 3">
    <name type="scientific">Splendidivirga corallicola</name>
    <dbReference type="NCBI Taxonomy" id="3051826"/>
    <lineage>
        <taxon>Bacteria</taxon>
        <taxon>Pseudomonadati</taxon>
        <taxon>Bacteroidota</taxon>
        <taxon>Cytophagia</taxon>
        <taxon>Cytophagales</taxon>
        <taxon>Splendidivirgaceae</taxon>
        <taxon>Splendidivirga</taxon>
    </lineage>
</organism>
<dbReference type="Proteomes" id="UP001172082">
    <property type="component" value="Unassembled WGS sequence"/>
</dbReference>
<evidence type="ECO:0000313" key="2">
    <source>
        <dbReference type="EMBL" id="MDN5200974.1"/>
    </source>
</evidence>
<keyword evidence="2" id="KW-0031">Aminopeptidase</keyword>
<dbReference type="InterPro" id="IPR050344">
    <property type="entry name" value="Peptidase_M1_aminopeptidases"/>
</dbReference>
<dbReference type="SUPFAM" id="SSF49464">
    <property type="entry name" value="Carboxypeptidase regulatory domain-like"/>
    <property type="match status" value="1"/>
</dbReference>
<dbReference type="Gene3D" id="1.10.390.10">
    <property type="entry name" value="Neutral Protease Domain 2"/>
    <property type="match status" value="1"/>
</dbReference>
<keyword evidence="2" id="KW-0378">Hydrolase</keyword>
<accession>A0ABT8KJU1</accession>
<dbReference type="CDD" id="cd09603">
    <property type="entry name" value="M1_APN_like"/>
    <property type="match status" value="1"/>
</dbReference>
<dbReference type="PANTHER" id="PTHR11533">
    <property type="entry name" value="PROTEASE M1 ZINC METALLOPROTEASE"/>
    <property type="match status" value="1"/>
</dbReference>
<keyword evidence="3" id="KW-1185">Reference proteome</keyword>
<dbReference type="SUPFAM" id="SSF63737">
    <property type="entry name" value="Leukotriene A4 hydrolase N-terminal domain"/>
    <property type="match status" value="1"/>
</dbReference>
<protein>
    <submittedName>
        <fullName evidence="2">M1 family aminopeptidase</fullName>
    </submittedName>
</protein>
<dbReference type="GO" id="GO:0004177">
    <property type="term" value="F:aminopeptidase activity"/>
    <property type="evidence" value="ECO:0007669"/>
    <property type="project" value="UniProtKB-KW"/>
</dbReference>
<reference evidence="2" key="1">
    <citation type="submission" date="2023-06" db="EMBL/GenBank/DDBJ databases">
        <title>Genomic of Parafulvivirga corallium.</title>
        <authorList>
            <person name="Wang G."/>
        </authorList>
    </citation>
    <scope>NUCLEOTIDE SEQUENCE</scope>
    <source>
        <strain evidence="2">BMA10</strain>
    </source>
</reference>
<dbReference type="InterPro" id="IPR027268">
    <property type="entry name" value="Peptidase_M4/M1_CTD_sf"/>
</dbReference>
<evidence type="ECO:0000259" key="1">
    <source>
        <dbReference type="Pfam" id="PF01433"/>
    </source>
</evidence>
<dbReference type="SUPFAM" id="SSF55486">
    <property type="entry name" value="Metalloproteases ('zincins'), catalytic domain"/>
    <property type="match status" value="1"/>
</dbReference>
<dbReference type="InterPro" id="IPR008969">
    <property type="entry name" value="CarboxyPept-like_regulatory"/>
</dbReference>